<protein>
    <submittedName>
        <fullName evidence="2">Uncharacterized protein</fullName>
    </submittedName>
</protein>
<evidence type="ECO:0000313" key="3">
    <source>
        <dbReference type="Proteomes" id="UP000268192"/>
    </source>
</evidence>
<keyword evidence="1" id="KW-0732">Signal</keyword>
<organism evidence="2 3">
    <name type="scientific">Georhizobium profundi</name>
    <dbReference type="NCBI Taxonomy" id="2341112"/>
    <lineage>
        <taxon>Bacteria</taxon>
        <taxon>Pseudomonadati</taxon>
        <taxon>Pseudomonadota</taxon>
        <taxon>Alphaproteobacteria</taxon>
        <taxon>Hyphomicrobiales</taxon>
        <taxon>Rhizobiaceae</taxon>
        <taxon>Georhizobium</taxon>
    </lineage>
</organism>
<gene>
    <name evidence="2" type="ORF">D5400_06640</name>
</gene>
<keyword evidence="3" id="KW-1185">Reference proteome</keyword>
<dbReference type="KEGG" id="abaw:D5400_06640"/>
<dbReference type="AlphaFoldDB" id="A0A3S9B235"/>
<sequence>MTRRILGPVLALICSVMVWTAAMADGAGEKAVGAPFFPQMSLEAMTAMRERPLFAPSRQTPAPPAPAIVQPVAIAEPMAPPSAPPLPEPAVRLVGVTIGDDSGFAIIEHQPTGEVLRMKDGALLDRWVLSVVDARTIAFEHEGRRAVYALFQR</sequence>
<reference evidence="2 3" key="1">
    <citation type="submission" date="2018-09" db="EMBL/GenBank/DDBJ databases">
        <title>Marinorhizobium profundi gen. nov., sp. nov., isolated from a deep-sea sediment sample from the New Britain Trench and proposal of Marinorhizobiaceae fam. nov. in the order Rhizobiales of the class Alphaproteobacteria.</title>
        <authorList>
            <person name="Cao J."/>
        </authorList>
    </citation>
    <scope>NUCLEOTIDE SEQUENCE [LARGE SCALE GENOMIC DNA]</scope>
    <source>
        <strain evidence="2 3">WS11</strain>
    </source>
</reference>
<accession>A0A3S9B235</accession>
<name>A0A3S9B235_9HYPH</name>
<feature type="chain" id="PRO_5019202175" evidence="1">
    <location>
        <begin position="25"/>
        <end position="153"/>
    </location>
</feature>
<dbReference type="RefSeq" id="WP_126008818.1">
    <property type="nucleotide sequence ID" value="NZ_CP032509.1"/>
</dbReference>
<proteinExistence type="predicted"/>
<feature type="signal peptide" evidence="1">
    <location>
        <begin position="1"/>
        <end position="24"/>
    </location>
</feature>
<evidence type="ECO:0000256" key="1">
    <source>
        <dbReference type="SAM" id="SignalP"/>
    </source>
</evidence>
<dbReference type="EMBL" id="CP032509">
    <property type="protein sequence ID" value="AZN70998.1"/>
    <property type="molecule type" value="Genomic_DNA"/>
</dbReference>
<dbReference type="Proteomes" id="UP000268192">
    <property type="component" value="Chromosome"/>
</dbReference>
<dbReference type="OrthoDB" id="8403866at2"/>
<evidence type="ECO:0000313" key="2">
    <source>
        <dbReference type="EMBL" id="AZN70998.1"/>
    </source>
</evidence>